<name>A0AAV9PI70_9PEZI</name>
<comment type="caution">
    <text evidence="2">The sequence shown here is derived from an EMBL/GenBank/DDBJ whole genome shotgun (WGS) entry which is preliminary data.</text>
</comment>
<reference evidence="2 3" key="1">
    <citation type="submission" date="2023-08" db="EMBL/GenBank/DDBJ databases">
        <title>Black Yeasts Isolated from many extreme environments.</title>
        <authorList>
            <person name="Coleine C."/>
            <person name="Stajich J.E."/>
            <person name="Selbmann L."/>
        </authorList>
    </citation>
    <scope>NUCLEOTIDE SEQUENCE [LARGE SCALE GENOMIC DNA]</scope>
    <source>
        <strain evidence="2 3">CCFEE 5935</strain>
    </source>
</reference>
<organism evidence="2 3">
    <name type="scientific">Saxophila tyrrhenica</name>
    <dbReference type="NCBI Taxonomy" id="1690608"/>
    <lineage>
        <taxon>Eukaryota</taxon>
        <taxon>Fungi</taxon>
        <taxon>Dikarya</taxon>
        <taxon>Ascomycota</taxon>
        <taxon>Pezizomycotina</taxon>
        <taxon>Dothideomycetes</taxon>
        <taxon>Dothideomycetidae</taxon>
        <taxon>Mycosphaerellales</taxon>
        <taxon>Extremaceae</taxon>
        <taxon>Saxophila</taxon>
    </lineage>
</organism>
<dbReference type="RefSeq" id="XP_064662100.1">
    <property type="nucleotide sequence ID" value="XM_064799345.1"/>
</dbReference>
<feature type="compositionally biased region" description="Polar residues" evidence="1">
    <location>
        <begin position="81"/>
        <end position="106"/>
    </location>
</feature>
<proteinExistence type="predicted"/>
<evidence type="ECO:0000313" key="2">
    <source>
        <dbReference type="EMBL" id="KAK5173405.1"/>
    </source>
</evidence>
<feature type="region of interest" description="Disordered" evidence="1">
    <location>
        <begin position="1"/>
        <end position="133"/>
    </location>
</feature>
<evidence type="ECO:0000256" key="1">
    <source>
        <dbReference type="SAM" id="MobiDB-lite"/>
    </source>
</evidence>
<dbReference type="EMBL" id="JAVRRT010000003">
    <property type="protein sequence ID" value="KAK5173405.1"/>
    <property type="molecule type" value="Genomic_DNA"/>
</dbReference>
<dbReference type="GeneID" id="89923433"/>
<protein>
    <submittedName>
        <fullName evidence="2">Uncharacterized protein</fullName>
    </submittedName>
</protein>
<feature type="compositionally biased region" description="Polar residues" evidence="1">
    <location>
        <begin position="18"/>
        <end position="59"/>
    </location>
</feature>
<evidence type="ECO:0000313" key="3">
    <source>
        <dbReference type="Proteomes" id="UP001337655"/>
    </source>
</evidence>
<accession>A0AAV9PI70</accession>
<dbReference type="AlphaFoldDB" id="A0AAV9PI70"/>
<dbReference type="Proteomes" id="UP001337655">
    <property type="component" value="Unassembled WGS sequence"/>
</dbReference>
<feature type="compositionally biased region" description="Basic and acidic residues" evidence="1">
    <location>
        <begin position="60"/>
        <end position="77"/>
    </location>
</feature>
<gene>
    <name evidence="2" type="ORF">LTR77_002086</name>
</gene>
<sequence>MADQQRQSAEHDTAMNDGATNNSAQHDTAMNNSDQQINPVDQSSQHIATASTPNRQATNDVDRRTASPDATNKHVIDPNDPASTVASNQQSAAVNNPNPQAATTDTLRGRTNPAASRIGKSQRFPSAPPNRNR</sequence>
<keyword evidence="3" id="KW-1185">Reference proteome</keyword>